<proteinExistence type="predicted"/>
<feature type="transmembrane region" description="Helical" evidence="1">
    <location>
        <begin position="24"/>
        <end position="45"/>
    </location>
</feature>
<evidence type="ECO:0000313" key="2">
    <source>
        <dbReference type="EMBL" id="MFC0223214.1"/>
    </source>
</evidence>
<dbReference type="EMBL" id="JBHLXH010000001">
    <property type="protein sequence ID" value="MFC0223214.1"/>
    <property type="molecule type" value="Genomic_DNA"/>
</dbReference>
<keyword evidence="1" id="KW-0472">Membrane</keyword>
<keyword evidence="1" id="KW-0812">Transmembrane</keyword>
<sequence>MGETTTLPARPARHDEWLDRRWRLTGAGIALAALAVAVVVLLTGAQRTSFGSLLEGVADGDVTHVEVGGRADGGDWSGVQVVEVRWHHWWDRYAEVAMVRGSDSAGASDTSYVTTRDPREVLRAVDPTLDVVDASPSERSGWTVADWRVPNGTVALVCVAAMLAVLLLIVGGPEPRRATRWAWFWIWLLGTPIGALAFLLLGGPLARGQLSPGARRLTGGWAFLATWFLFAAWRERMSA</sequence>
<accession>A0ABV6E322</accession>
<name>A0ABV6E322_9ACTN</name>
<feature type="transmembrane region" description="Helical" evidence="1">
    <location>
        <begin position="213"/>
        <end position="233"/>
    </location>
</feature>
<evidence type="ECO:0000313" key="3">
    <source>
        <dbReference type="Proteomes" id="UP001589698"/>
    </source>
</evidence>
<dbReference type="RefSeq" id="WP_378518970.1">
    <property type="nucleotide sequence ID" value="NZ_CBCSDI010000008.1"/>
</dbReference>
<feature type="transmembrane region" description="Helical" evidence="1">
    <location>
        <begin position="182"/>
        <end position="201"/>
    </location>
</feature>
<organism evidence="2 3">
    <name type="scientific">Nocardioides zeicaulis</name>
    <dbReference type="NCBI Taxonomy" id="1776857"/>
    <lineage>
        <taxon>Bacteria</taxon>
        <taxon>Bacillati</taxon>
        <taxon>Actinomycetota</taxon>
        <taxon>Actinomycetes</taxon>
        <taxon>Propionibacteriales</taxon>
        <taxon>Nocardioidaceae</taxon>
        <taxon>Nocardioides</taxon>
    </lineage>
</organism>
<feature type="transmembrane region" description="Helical" evidence="1">
    <location>
        <begin position="152"/>
        <end position="170"/>
    </location>
</feature>
<reference evidence="2 3" key="1">
    <citation type="submission" date="2024-09" db="EMBL/GenBank/DDBJ databases">
        <authorList>
            <person name="Sun Q."/>
            <person name="Mori K."/>
        </authorList>
    </citation>
    <scope>NUCLEOTIDE SEQUENCE [LARGE SCALE GENOMIC DNA]</scope>
    <source>
        <strain evidence="2 3">CCM 8654</strain>
    </source>
</reference>
<dbReference type="Proteomes" id="UP001589698">
    <property type="component" value="Unassembled WGS sequence"/>
</dbReference>
<evidence type="ECO:0008006" key="4">
    <source>
        <dbReference type="Google" id="ProtNLM"/>
    </source>
</evidence>
<keyword evidence="1" id="KW-1133">Transmembrane helix</keyword>
<evidence type="ECO:0000256" key="1">
    <source>
        <dbReference type="SAM" id="Phobius"/>
    </source>
</evidence>
<comment type="caution">
    <text evidence="2">The sequence shown here is derived from an EMBL/GenBank/DDBJ whole genome shotgun (WGS) entry which is preliminary data.</text>
</comment>
<keyword evidence="3" id="KW-1185">Reference proteome</keyword>
<gene>
    <name evidence="2" type="ORF">ACFFJG_12045</name>
</gene>
<protein>
    <recommendedName>
        <fullName evidence="4">DUF3592 domain-containing protein</fullName>
    </recommendedName>
</protein>